<dbReference type="OrthoDB" id="156509at2157"/>
<dbReference type="Pfam" id="PF10025">
    <property type="entry name" value="DUF2267"/>
    <property type="match status" value="1"/>
</dbReference>
<evidence type="ECO:0000256" key="1">
    <source>
        <dbReference type="SAM" id="MobiDB-lite"/>
    </source>
</evidence>
<evidence type="ECO:0008006" key="4">
    <source>
        <dbReference type="Google" id="ProtNLM"/>
    </source>
</evidence>
<evidence type="ECO:0000313" key="2">
    <source>
        <dbReference type="EMBL" id="AHG01166.1"/>
    </source>
</evidence>
<dbReference type="HOGENOM" id="CLU_121888_3_2_2"/>
<dbReference type="InterPro" id="IPR018727">
    <property type="entry name" value="DUF2267"/>
</dbReference>
<gene>
    <name evidence="2" type="ORF">HALLA_18635</name>
</gene>
<name>W0JR05_9EURY</name>
<proteinExistence type="predicted"/>
<sequence>MERDEFYQTVEQRAELADREDAVDATRAVVRTLGEQLETDDAQRLHGELPEGIGDELTEGSDDERLSGEEFNQRIEKRATRVDTGDAETVAVAVVTTLLEHVDETERERLLERLEAFGYDELLEDIEAIDAG</sequence>
<dbReference type="STRING" id="797299.HALLA_18635"/>
<dbReference type="RefSeq" id="WP_049953761.1">
    <property type="nucleotide sequence ID" value="NZ_CP007055.1"/>
</dbReference>
<dbReference type="Gene3D" id="1.10.490.110">
    <property type="entry name" value="Uncharacterized conserved protein DUF2267"/>
    <property type="match status" value="1"/>
</dbReference>
<dbReference type="eggNOG" id="arCOG06189">
    <property type="taxonomic scope" value="Archaea"/>
</dbReference>
<accession>W0JR05</accession>
<reference evidence="2 3" key="1">
    <citation type="submission" date="2014-01" db="EMBL/GenBank/DDBJ databases">
        <authorList>
            <consortium name="DOE Joint Genome Institute"/>
            <person name="Anderson I."/>
            <person name="Huntemann M."/>
            <person name="Han J."/>
            <person name="Chen A."/>
            <person name="Kyrpides N."/>
            <person name="Mavromatis K."/>
            <person name="Markowitz V."/>
            <person name="Palaniappan K."/>
            <person name="Ivanova N."/>
            <person name="Schaumberg A."/>
            <person name="Pati A."/>
            <person name="Liolios K."/>
            <person name="Nordberg H.P."/>
            <person name="Cantor M.N."/>
            <person name="Hua S.X."/>
            <person name="Woyke T."/>
        </authorList>
    </citation>
    <scope>NUCLEOTIDE SEQUENCE [LARGE SCALE GENOMIC DNA]</scope>
    <source>
        <strain evidence="2 3">XH-48</strain>
    </source>
</reference>
<feature type="compositionally biased region" description="Acidic residues" evidence="1">
    <location>
        <begin position="53"/>
        <end position="62"/>
    </location>
</feature>
<keyword evidence="3" id="KW-1185">Reference proteome</keyword>
<dbReference type="KEGG" id="hlr:HALLA_18635"/>
<dbReference type="GeneID" id="25146413"/>
<dbReference type="AlphaFoldDB" id="W0JR05"/>
<evidence type="ECO:0000313" key="3">
    <source>
        <dbReference type="Proteomes" id="UP000019024"/>
    </source>
</evidence>
<feature type="region of interest" description="Disordered" evidence="1">
    <location>
        <begin position="39"/>
        <end position="66"/>
    </location>
</feature>
<dbReference type="EMBL" id="CP007055">
    <property type="protein sequence ID" value="AHG01166.1"/>
    <property type="molecule type" value="Genomic_DNA"/>
</dbReference>
<dbReference type="InterPro" id="IPR038282">
    <property type="entry name" value="DUF2267_sf"/>
</dbReference>
<protein>
    <recommendedName>
        <fullName evidence="4">DUF2267 domain-containing protein</fullName>
    </recommendedName>
</protein>
<dbReference type="Proteomes" id="UP000019024">
    <property type="component" value="Chromosome"/>
</dbReference>
<organism evidence="2 3">
    <name type="scientific">Halostagnicola larsenii XH-48</name>
    <dbReference type="NCBI Taxonomy" id="797299"/>
    <lineage>
        <taxon>Archaea</taxon>
        <taxon>Methanobacteriati</taxon>
        <taxon>Methanobacteriota</taxon>
        <taxon>Stenosarchaea group</taxon>
        <taxon>Halobacteria</taxon>
        <taxon>Halobacteriales</taxon>
        <taxon>Natrialbaceae</taxon>
        <taxon>Halostagnicola</taxon>
    </lineage>
</organism>